<dbReference type="SUPFAM" id="SSF54373">
    <property type="entry name" value="FAD-linked reductases, C-terminal domain"/>
    <property type="match status" value="1"/>
</dbReference>
<proteinExistence type="inferred from homology"/>
<dbReference type="EMBL" id="KI925456">
    <property type="protein sequence ID" value="ETW84615.1"/>
    <property type="molecule type" value="Genomic_DNA"/>
</dbReference>
<protein>
    <recommendedName>
        <fullName evidence="6">FAD-binding domain-containing protein</fullName>
    </recommendedName>
</protein>
<sequence>MSNTARPFVIAIVGAGIGGLAAAISLRRLPNIEVHVFEQAEELREVGASIALGPNGLRSLEAIGAVNALSDDVGFRSDHGIPHIFQHWKSGEILVKDLHTVTVTQRNHHTTRFYRPHLLDALAENLPKEILHFRKRLLNVEVHPEGALLNFEDGERFEADLVVGADGIKSTVRKSYLPEFQLQFTGQVWLRGVFPASRLDDLGIQNINNSVHIVGPDRSFFSSALGKGLFTVVGSRYEDPATTPWTGKEWNDVGEVQHFRDYFKGWHPTIQAIVERTPDIHVFPGWSSEVAPPPTSQGRIVLIGDSFHPHGGAFAAGGSLAIDDGRALYLALSHTESTSSNEAQRADRISKALDLYKATRLPHIDKVMLAVKASRANAAKPDQPWSEKKIREWARTKNSQAWIHEHDVVGAFNEALVAKRPGKLISVRL</sequence>
<evidence type="ECO:0000256" key="1">
    <source>
        <dbReference type="ARBA" id="ARBA00007992"/>
    </source>
</evidence>
<evidence type="ECO:0000256" key="5">
    <source>
        <dbReference type="ARBA" id="ARBA00023033"/>
    </source>
</evidence>
<organism evidence="7 8">
    <name type="scientific">Heterobasidion irregulare (strain TC 32-1)</name>
    <dbReference type="NCBI Taxonomy" id="747525"/>
    <lineage>
        <taxon>Eukaryota</taxon>
        <taxon>Fungi</taxon>
        <taxon>Dikarya</taxon>
        <taxon>Basidiomycota</taxon>
        <taxon>Agaricomycotina</taxon>
        <taxon>Agaricomycetes</taxon>
        <taxon>Russulales</taxon>
        <taxon>Bondarzewiaceae</taxon>
        <taxon>Heterobasidion</taxon>
        <taxon>Heterobasidion annosum species complex</taxon>
    </lineage>
</organism>
<dbReference type="Gene3D" id="3.50.50.60">
    <property type="entry name" value="FAD/NAD(P)-binding domain"/>
    <property type="match status" value="1"/>
</dbReference>
<dbReference type="InParanoid" id="W4KH11"/>
<evidence type="ECO:0000313" key="8">
    <source>
        <dbReference type="Proteomes" id="UP000030671"/>
    </source>
</evidence>
<name>W4KH11_HETIT</name>
<dbReference type="GeneID" id="20670039"/>
<comment type="similarity">
    <text evidence="1">Belongs to the paxM FAD-dependent monooxygenase family.</text>
</comment>
<evidence type="ECO:0000259" key="6">
    <source>
        <dbReference type="Pfam" id="PF01494"/>
    </source>
</evidence>
<dbReference type="InterPro" id="IPR002938">
    <property type="entry name" value="FAD-bd"/>
</dbReference>
<keyword evidence="8" id="KW-1185">Reference proteome</keyword>
<dbReference type="HOGENOM" id="CLU_009665_6_4_1"/>
<evidence type="ECO:0000313" key="7">
    <source>
        <dbReference type="EMBL" id="ETW84615.1"/>
    </source>
</evidence>
<keyword evidence="3" id="KW-0274">FAD</keyword>
<dbReference type="PRINTS" id="PR00420">
    <property type="entry name" value="RNGMNOXGNASE"/>
</dbReference>
<dbReference type="Pfam" id="PF01494">
    <property type="entry name" value="FAD_binding_3"/>
    <property type="match status" value="1"/>
</dbReference>
<dbReference type="Proteomes" id="UP000030671">
    <property type="component" value="Unassembled WGS sequence"/>
</dbReference>
<dbReference type="InterPro" id="IPR050493">
    <property type="entry name" value="FAD-dep_Monooxygenase_BioMet"/>
</dbReference>
<keyword evidence="4" id="KW-0560">Oxidoreductase</keyword>
<dbReference type="SUPFAM" id="SSF51905">
    <property type="entry name" value="FAD/NAD(P)-binding domain"/>
    <property type="match status" value="1"/>
</dbReference>
<dbReference type="AlphaFoldDB" id="W4KH11"/>
<evidence type="ECO:0000256" key="3">
    <source>
        <dbReference type="ARBA" id="ARBA00022827"/>
    </source>
</evidence>
<dbReference type="InterPro" id="IPR036188">
    <property type="entry name" value="FAD/NAD-bd_sf"/>
</dbReference>
<dbReference type="GO" id="GO:0071949">
    <property type="term" value="F:FAD binding"/>
    <property type="evidence" value="ECO:0007669"/>
    <property type="project" value="InterPro"/>
</dbReference>
<keyword evidence="5" id="KW-0503">Monooxygenase</keyword>
<dbReference type="PANTHER" id="PTHR13789">
    <property type="entry name" value="MONOOXYGENASE"/>
    <property type="match status" value="1"/>
</dbReference>
<dbReference type="STRING" id="747525.W4KH11"/>
<dbReference type="KEGG" id="hir:HETIRDRAFT_313519"/>
<dbReference type="PANTHER" id="PTHR13789:SF309">
    <property type="entry name" value="PUTATIVE (AFU_ORTHOLOGUE AFUA_6G14510)-RELATED"/>
    <property type="match status" value="1"/>
</dbReference>
<feature type="domain" description="FAD-binding" evidence="6">
    <location>
        <begin position="10"/>
        <end position="368"/>
    </location>
</feature>
<keyword evidence="2" id="KW-0285">Flavoprotein</keyword>
<reference evidence="7 8" key="1">
    <citation type="journal article" date="2012" name="New Phytol.">
        <title>Insight into trade-off between wood decay and parasitism from the genome of a fungal forest pathogen.</title>
        <authorList>
            <person name="Olson A."/>
            <person name="Aerts A."/>
            <person name="Asiegbu F."/>
            <person name="Belbahri L."/>
            <person name="Bouzid O."/>
            <person name="Broberg A."/>
            <person name="Canback B."/>
            <person name="Coutinho P.M."/>
            <person name="Cullen D."/>
            <person name="Dalman K."/>
            <person name="Deflorio G."/>
            <person name="van Diepen L.T."/>
            <person name="Dunand C."/>
            <person name="Duplessis S."/>
            <person name="Durling M."/>
            <person name="Gonthier P."/>
            <person name="Grimwood J."/>
            <person name="Fossdal C.G."/>
            <person name="Hansson D."/>
            <person name="Henrissat B."/>
            <person name="Hietala A."/>
            <person name="Himmelstrand K."/>
            <person name="Hoffmeister D."/>
            <person name="Hogberg N."/>
            <person name="James T.Y."/>
            <person name="Karlsson M."/>
            <person name="Kohler A."/>
            <person name="Kues U."/>
            <person name="Lee Y.H."/>
            <person name="Lin Y.C."/>
            <person name="Lind M."/>
            <person name="Lindquist E."/>
            <person name="Lombard V."/>
            <person name="Lucas S."/>
            <person name="Lunden K."/>
            <person name="Morin E."/>
            <person name="Murat C."/>
            <person name="Park J."/>
            <person name="Raffaello T."/>
            <person name="Rouze P."/>
            <person name="Salamov A."/>
            <person name="Schmutz J."/>
            <person name="Solheim H."/>
            <person name="Stahlberg J."/>
            <person name="Velez H."/>
            <person name="de Vries R.P."/>
            <person name="Wiebenga A."/>
            <person name="Woodward S."/>
            <person name="Yakovlev I."/>
            <person name="Garbelotto M."/>
            <person name="Martin F."/>
            <person name="Grigoriev I.V."/>
            <person name="Stenlid J."/>
        </authorList>
    </citation>
    <scope>NUCLEOTIDE SEQUENCE [LARGE SCALE GENOMIC DNA]</scope>
    <source>
        <strain evidence="7 8">TC 32-1</strain>
    </source>
</reference>
<evidence type="ECO:0000256" key="4">
    <source>
        <dbReference type="ARBA" id="ARBA00023002"/>
    </source>
</evidence>
<dbReference type="eggNOG" id="KOG2614">
    <property type="taxonomic scope" value="Eukaryota"/>
</dbReference>
<dbReference type="GO" id="GO:0004497">
    <property type="term" value="F:monooxygenase activity"/>
    <property type="evidence" value="ECO:0007669"/>
    <property type="project" value="UniProtKB-KW"/>
</dbReference>
<evidence type="ECO:0000256" key="2">
    <source>
        <dbReference type="ARBA" id="ARBA00022630"/>
    </source>
</evidence>
<dbReference type="OrthoDB" id="417877at2759"/>
<accession>W4KH11</accession>
<dbReference type="RefSeq" id="XP_009544263.1">
    <property type="nucleotide sequence ID" value="XM_009545968.1"/>
</dbReference>
<gene>
    <name evidence="7" type="ORF">HETIRDRAFT_313519</name>
</gene>